<feature type="domain" description="Calponin-homology (CH)" evidence="3">
    <location>
        <begin position="21"/>
        <end position="127"/>
    </location>
</feature>
<evidence type="ECO:0000313" key="4">
    <source>
        <dbReference type="EMBL" id="ELT88714.1"/>
    </source>
</evidence>
<dbReference type="OMA" id="QERNEGQ"/>
<reference evidence="5" key="3">
    <citation type="submission" date="2015-06" db="UniProtKB">
        <authorList>
            <consortium name="EnsemblMetazoa"/>
        </authorList>
    </citation>
    <scope>IDENTIFICATION</scope>
</reference>
<gene>
    <name evidence="4" type="ORF">CAPTEDRAFT_118724</name>
</gene>
<dbReference type="Pfam" id="PF00307">
    <property type="entry name" value="CH"/>
    <property type="match status" value="2"/>
</dbReference>
<organism evidence="4">
    <name type="scientific">Capitella teleta</name>
    <name type="common">Polychaete worm</name>
    <dbReference type="NCBI Taxonomy" id="283909"/>
    <lineage>
        <taxon>Eukaryota</taxon>
        <taxon>Metazoa</taxon>
        <taxon>Spiralia</taxon>
        <taxon>Lophotrochozoa</taxon>
        <taxon>Annelida</taxon>
        <taxon>Polychaeta</taxon>
        <taxon>Sedentaria</taxon>
        <taxon>Scolecida</taxon>
        <taxon>Capitellidae</taxon>
        <taxon>Capitella</taxon>
    </lineage>
</organism>
<feature type="domain" description="Calponin-homology (CH)" evidence="3">
    <location>
        <begin position="134"/>
        <end position="238"/>
    </location>
</feature>
<evidence type="ECO:0000259" key="3">
    <source>
        <dbReference type="PROSITE" id="PS50021"/>
    </source>
</evidence>
<dbReference type="InterPro" id="IPR036872">
    <property type="entry name" value="CH_dom_sf"/>
</dbReference>
<dbReference type="InterPro" id="IPR001715">
    <property type="entry name" value="CH_dom"/>
</dbReference>
<dbReference type="EMBL" id="AMQN01003420">
    <property type="status" value="NOT_ANNOTATED_CDS"/>
    <property type="molecule type" value="Genomic_DNA"/>
</dbReference>
<dbReference type="HOGENOM" id="CLU_005217_4_0_1"/>
<dbReference type="AlphaFoldDB" id="R7T5Q2"/>
<evidence type="ECO:0000256" key="2">
    <source>
        <dbReference type="ARBA" id="ARBA00023203"/>
    </source>
</evidence>
<keyword evidence="6" id="KW-1185">Reference proteome</keyword>
<evidence type="ECO:0000313" key="5">
    <source>
        <dbReference type="EnsemblMetazoa" id="CapteP118724"/>
    </source>
</evidence>
<evidence type="ECO:0000313" key="6">
    <source>
        <dbReference type="Proteomes" id="UP000014760"/>
    </source>
</evidence>
<dbReference type="GO" id="GO:0030036">
    <property type="term" value="P:actin cytoskeleton organization"/>
    <property type="evidence" value="ECO:0007669"/>
    <property type="project" value="InterPro"/>
</dbReference>
<dbReference type="SMART" id="SM00033">
    <property type="entry name" value="CH"/>
    <property type="match status" value="2"/>
</dbReference>
<dbReference type="SUPFAM" id="SSF47576">
    <property type="entry name" value="Calponin-homology domain, CH-domain"/>
    <property type="match status" value="2"/>
</dbReference>
<dbReference type="PROSITE" id="PS50021">
    <property type="entry name" value="CH"/>
    <property type="match status" value="2"/>
</dbReference>
<dbReference type="InterPro" id="IPR044801">
    <property type="entry name" value="Filamin"/>
</dbReference>
<evidence type="ECO:0000256" key="1">
    <source>
        <dbReference type="ARBA" id="ARBA00022737"/>
    </source>
</evidence>
<reference evidence="6" key="1">
    <citation type="submission" date="2012-12" db="EMBL/GenBank/DDBJ databases">
        <authorList>
            <person name="Hellsten U."/>
            <person name="Grimwood J."/>
            <person name="Chapman J.A."/>
            <person name="Shapiro H."/>
            <person name="Aerts A."/>
            <person name="Otillar R.P."/>
            <person name="Terry A.Y."/>
            <person name="Boore J.L."/>
            <person name="Simakov O."/>
            <person name="Marletaz F."/>
            <person name="Cho S.-J."/>
            <person name="Edsinger-Gonzales E."/>
            <person name="Havlak P."/>
            <person name="Kuo D.-H."/>
            <person name="Larsson T."/>
            <person name="Lv J."/>
            <person name="Arendt D."/>
            <person name="Savage R."/>
            <person name="Osoegawa K."/>
            <person name="de Jong P."/>
            <person name="Lindberg D.R."/>
            <person name="Seaver E.C."/>
            <person name="Weisblat D.A."/>
            <person name="Putnam N.H."/>
            <person name="Grigoriev I.V."/>
            <person name="Rokhsar D.S."/>
        </authorList>
    </citation>
    <scope>NUCLEOTIDE SEQUENCE</scope>
    <source>
        <strain evidence="6">I ESC-2004</strain>
    </source>
</reference>
<dbReference type="EMBL" id="KB311733">
    <property type="protein sequence ID" value="ELT88714.1"/>
    <property type="molecule type" value="Genomic_DNA"/>
</dbReference>
<dbReference type="PANTHER" id="PTHR38537">
    <property type="entry name" value="JITTERBUG, ISOFORM N"/>
    <property type="match status" value="1"/>
</dbReference>
<dbReference type="PROSITE" id="PS00020">
    <property type="entry name" value="ACTININ_2"/>
    <property type="match status" value="1"/>
</dbReference>
<name>R7T5Q2_CAPTE</name>
<protein>
    <recommendedName>
        <fullName evidence="3">Calponin-homology (CH) domain-containing protein</fullName>
    </recommendedName>
</protein>
<reference evidence="4 6" key="2">
    <citation type="journal article" date="2013" name="Nature">
        <title>Insights into bilaterian evolution from three spiralian genomes.</title>
        <authorList>
            <person name="Simakov O."/>
            <person name="Marletaz F."/>
            <person name="Cho S.J."/>
            <person name="Edsinger-Gonzales E."/>
            <person name="Havlak P."/>
            <person name="Hellsten U."/>
            <person name="Kuo D.H."/>
            <person name="Larsson T."/>
            <person name="Lv J."/>
            <person name="Arendt D."/>
            <person name="Savage R."/>
            <person name="Osoegawa K."/>
            <person name="de Jong P."/>
            <person name="Grimwood J."/>
            <person name="Chapman J.A."/>
            <person name="Shapiro H."/>
            <person name="Aerts A."/>
            <person name="Otillar R.P."/>
            <person name="Terry A.Y."/>
            <person name="Boore J.L."/>
            <person name="Grigoriev I.V."/>
            <person name="Lindberg D.R."/>
            <person name="Seaver E.C."/>
            <person name="Weisblat D.A."/>
            <person name="Putnam N.H."/>
            <person name="Rokhsar D.S."/>
        </authorList>
    </citation>
    <scope>NUCLEOTIDE SEQUENCE</scope>
    <source>
        <strain evidence="4 6">I ESC-2004</strain>
    </source>
</reference>
<proteinExistence type="predicted"/>
<dbReference type="STRING" id="283909.R7T5Q2"/>
<dbReference type="OrthoDB" id="18740at2759"/>
<dbReference type="Gene3D" id="1.10.418.10">
    <property type="entry name" value="Calponin-like domain"/>
    <property type="match status" value="2"/>
</dbReference>
<keyword evidence="1" id="KW-0677">Repeat</keyword>
<dbReference type="GO" id="GO:0051015">
    <property type="term" value="F:actin filament binding"/>
    <property type="evidence" value="ECO:0007669"/>
    <property type="project" value="InterPro"/>
</dbReference>
<sequence length="298" mass="32949">MSNGYDSDEAVAPLELEPWVRIQSHTFANWVNDKLRVLDLEVEDPAQDFRNGILLCRLMEVLQGGRIGRVINKKNVNHYEASGNLALAMEAMKKDGVRLVNIGAEDIAGGNTKLILGMIWTLIRRYQIGSQSRLPPKKLMLSWANAVLYPHRHLTNFGSDWTDGVALHGIVEYCHPGFCPSWHSLSSSDSLNNCRNAMQGAEELLGVPPVVSPENFSSPDLDELSGMTYLSYFTAEGAPGYNTTLQWVNSHVQVSNFDKDWNNGYILSELVCSLGGNVPGWPDPDSSDWPSTIQAGES</sequence>
<accession>R7T5Q2</accession>
<dbReference type="PANTHER" id="PTHR38537:SF16">
    <property type="entry name" value="CALPONIN-HOMOLOGY (CH) DOMAIN-CONTAINING PROTEIN"/>
    <property type="match status" value="1"/>
</dbReference>
<dbReference type="InterPro" id="IPR001589">
    <property type="entry name" value="Actinin_actin-bd_CS"/>
</dbReference>
<keyword evidence="2" id="KW-0009">Actin-binding</keyword>
<dbReference type="EnsemblMetazoa" id="CapteT118724">
    <property type="protein sequence ID" value="CapteP118724"/>
    <property type="gene ID" value="CapteG118724"/>
</dbReference>
<dbReference type="Proteomes" id="UP000014760">
    <property type="component" value="Unassembled WGS sequence"/>
</dbReference>